<feature type="domain" description="Outer membrane protein beta-barrel" evidence="2">
    <location>
        <begin position="20"/>
        <end position="180"/>
    </location>
</feature>
<gene>
    <name evidence="3" type="ORF">NCTC11179_00583</name>
</gene>
<dbReference type="InterPro" id="IPR025665">
    <property type="entry name" value="Beta-barrel_OMP_2"/>
</dbReference>
<sequence length="201" mass="21870">MKKITMSLLAIFAFSGAALAQTPDIKIGAKAGLNISNISDLDDSKSKTGFHVGAVAEIFITEKFSVQPEIIYSTQGAKQEETVYFMGVSAKFKATTKLDYLNIPIMAKYYIIDGLNVQAGPQVGFNVKSEAKMEANGESETTDMKSDTKKVDFGLNLGVGYELPIGVFFDARYNLGLSKISKEGDNSAKNRVFQISVGYKF</sequence>
<dbReference type="Pfam" id="PF13568">
    <property type="entry name" value="OMP_b-brl_2"/>
    <property type="match status" value="1"/>
</dbReference>
<dbReference type="Gene3D" id="2.40.160.20">
    <property type="match status" value="1"/>
</dbReference>
<dbReference type="SUPFAM" id="SSF56925">
    <property type="entry name" value="OMPA-like"/>
    <property type="match status" value="1"/>
</dbReference>
<proteinExistence type="predicted"/>
<feature type="chain" id="PRO_5017085798" description="Outer membrane protein beta-barrel domain-containing protein" evidence="1">
    <location>
        <begin position="21"/>
        <end position="201"/>
    </location>
</feature>
<dbReference type="EMBL" id="UGQL01000001">
    <property type="protein sequence ID" value="STZ27053.1"/>
    <property type="molecule type" value="Genomic_DNA"/>
</dbReference>
<keyword evidence="4" id="KW-1185">Reference proteome</keyword>
<dbReference type="AlphaFoldDB" id="A0A378RJ27"/>
<reference evidence="3 4" key="1">
    <citation type="submission" date="2018-06" db="EMBL/GenBank/DDBJ databases">
        <authorList>
            <consortium name="Pathogen Informatics"/>
            <person name="Doyle S."/>
        </authorList>
    </citation>
    <scope>NUCLEOTIDE SEQUENCE [LARGE SCALE GENOMIC DNA]</scope>
    <source>
        <strain evidence="3 4">NCTC11179</strain>
    </source>
</reference>
<evidence type="ECO:0000313" key="4">
    <source>
        <dbReference type="Proteomes" id="UP000255024"/>
    </source>
</evidence>
<dbReference type="InterPro" id="IPR011250">
    <property type="entry name" value="OMP/PagP_B-barrel"/>
</dbReference>
<organism evidence="3 4">
    <name type="scientific">Myroides odoratus</name>
    <name type="common">Flavobacterium odoratum</name>
    <dbReference type="NCBI Taxonomy" id="256"/>
    <lineage>
        <taxon>Bacteria</taxon>
        <taxon>Pseudomonadati</taxon>
        <taxon>Bacteroidota</taxon>
        <taxon>Flavobacteriia</taxon>
        <taxon>Flavobacteriales</taxon>
        <taxon>Flavobacteriaceae</taxon>
        <taxon>Myroides</taxon>
    </lineage>
</organism>
<dbReference type="RefSeq" id="WP_115090074.1">
    <property type="nucleotide sequence ID" value="NZ_CP068107.1"/>
</dbReference>
<name>A0A378RJ27_MYROD</name>
<keyword evidence="1" id="KW-0732">Signal</keyword>
<evidence type="ECO:0000259" key="2">
    <source>
        <dbReference type="Pfam" id="PF13568"/>
    </source>
</evidence>
<evidence type="ECO:0000313" key="3">
    <source>
        <dbReference type="EMBL" id="STZ27053.1"/>
    </source>
</evidence>
<feature type="signal peptide" evidence="1">
    <location>
        <begin position="1"/>
        <end position="20"/>
    </location>
</feature>
<accession>A0A378RJ27</accession>
<dbReference type="Proteomes" id="UP000255024">
    <property type="component" value="Unassembled WGS sequence"/>
</dbReference>
<evidence type="ECO:0000256" key="1">
    <source>
        <dbReference type="SAM" id="SignalP"/>
    </source>
</evidence>
<protein>
    <recommendedName>
        <fullName evidence="2">Outer membrane protein beta-barrel domain-containing protein</fullName>
    </recommendedName>
</protein>